<sequence>MPGIPDFVMDGPWWWLFVALVCIVFFRTQATYWIARWARAGADAVADRAEAQHSKRARIARRFSGPAMVKAQAFTERWGWIAIPLSFLTVGIQSLVNGGAGYARMHWGRYTLAMIPGCLMWATAYLVVGYSAFKAFTMSPWALGVSALLVAAVIVVLVVRRRRAREDVAPERQAPAASSPVEGA</sequence>
<dbReference type="EMBL" id="FNZI01000001">
    <property type="protein sequence ID" value="SEI95448.1"/>
    <property type="molecule type" value="Genomic_DNA"/>
</dbReference>
<accession>A0A1H6UT74</accession>
<name>A0A1H6UT74_9MICO</name>
<reference evidence="4" key="1">
    <citation type="submission" date="2016-10" db="EMBL/GenBank/DDBJ databases">
        <authorList>
            <person name="Varghese N."/>
        </authorList>
    </citation>
    <scope>NUCLEOTIDE SEQUENCE [LARGE SCALE GENOMIC DNA]</scope>
    <source>
        <strain evidence="4">DSM 24868</strain>
    </source>
</reference>
<dbReference type="InterPro" id="IPR032816">
    <property type="entry name" value="VTT_dom"/>
</dbReference>
<feature type="transmembrane region" description="Helical" evidence="1">
    <location>
        <begin position="112"/>
        <end position="133"/>
    </location>
</feature>
<protein>
    <submittedName>
        <fullName evidence="3">SNARE associated Golgi protein</fullName>
    </submittedName>
</protein>
<proteinExistence type="predicted"/>
<feature type="transmembrane region" description="Helical" evidence="1">
    <location>
        <begin position="12"/>
        <end position="30"/>
    </location>
</feature>
<feature type="domain" description="VTT" evidence="2">
    <location>
        <begin position="12"/>
        <end position="131"/>
    </location>
</feature>
<dbReference type="eggNOG" id="COG0586">
    <property type="taxonomic scope" value="Bacteria"/>
</dbReference>
<dbReference type="Proteomes" id="UP000183315">
    <property type="component" value="Unassembled WGS sequence"/>
</dbReference>
<keyword evidence="4" id="KW-1185">Reference proteome</keyword>
<dbReference type="OrthoDB" id="3426404at2"/>
<evidence type="ECO:0000256" key="1">
    <source>
        <dbReference type="SAM" id="Phobius"/>
    </source>
</evidence>
<evidence type="ECO:0000313" key="3">
    <source>
        <dbReference type="EMBL" id="SEI95448.1"/>
    </source>
</evidence>
<organism evidence="3 4">
    <name type="scientific">Demequina mangrovi</name>
    <dbReference type="NCBI Taxonomy" id="1043493"/>
    <lineage>
        <taxon>Bacteria</taxon>
        <taxon>Bacillati</taxon>
        <taxon>Actinomycetota</taxon>
        <taxon>Actinomycetes</taxon>
        <taxon>Micrococcales</taxon>
        <taxon>Demequinaceae</taxon>
        <taxon>Demequina</taxon>
    </lineage>
</organism>
<dbReference type="AlphaFoldDB" id="A0A1H6UT74"/>
<dbReference type="RefSeq" id="WP_042212768.1">
    <property type="nucleotide sequence ID" value="NZ_BBLU01000002.1"/>
</dbReference>
<evidence type="ECO:0000313" key="4">
    <source>
        <dbReference type="Proteomes" id="UP000183315"/>
    </source>
</evidence>
<dbReference type="STRING" id="1043493.SAMN05421637_0530"/>
<keyword evidence="1" id="KW-1133">Transmembrane helix</keyword>
<keyword evidence="1" id="KW-0472">Membrane</keyword>
<feature type="transmembrane region" description="Helical" evidence="1">
    <location>
        <begin position="139"/>
        <end position="159"/>
    </location>
</feature>
<evidence type="ECO:0000259" key="2">
    <source>
        <dbReference type="Pfam" id="PF09335"/>
    </source>
</evidence>
<keyword evidence="1" id="KW-0812">Transmembrane</keyword>
<dbReference type="Pfam" id="PF09335">
    <property type="entry name" value="VTT_dom"/>
    <property type="match status" value="1"/>
</dbReference>
<gene>
    <name evidence="3" type="ORF">SAMN05421637_0530</name>
</gene>